<keyword evidence="2" id="KW-1185">Reference proteome</keyword>
<proteinExistence type="predicted"/>
<dbReference type="HOGENOM" id="CLU_2836591_0_0_1"/>
<evidence type="ECO:0000313" key="1">
    <source>
        <dbReference type="EnsemblProtists" id="EOD20816"/>
    </source>
</evidence>
<dbReference type="PaxDb" id="2903-EOD20816"/>
<organism evidence="1 2">
    <name type="scientific">Emiliania huxleyi (strain CCMP1516)</name>
    <dbReference type="NCBI Taxonomy" id="280463"/>
    <lineage>
        <taxon>Eukaryota</taxon>
        <taxon>Haptista</taxon>
        <taxon>Haptophyta</taxon>
        <taxon>Prymnesiophyceae</taxon>
        <taxon>Isochrysidales</taxon>
        <taxon>Noelaerhabdaceae</taxon>
        <taxon>Emiliania</taxon>
    </lineage>
</organism>
<reference evidence="2" key="1">
    <citation type="journal article" date="2013" name="Nature">
        <title>Pan genome of the phytoplankton Emiliania underpins its global distribution.</title>
        <authorList>
            <person name="Read B.A."/>
            <person name="Kegel J."/>
            <person name="Klute M.J."/>
            <person name="Kuo A."/>
            <person name="Lefebvre S.C."/>
            <person name="Maumus F."/>
            <person name="Mayer C."/>
            <person name="Miller J."/>
            <person name="Monier A."/>
            <person name="Salamov A."/>
            <person name="Young J."/>
            <person name="Aguilar M."/>
            <person name="Claverie J.M."/>
            <person name="Frickenhaus S."/>
            <person name="Gonzalez K."/>
            <person name="Herman E.K."/>
            <person name="Lin Y.C."/>
            <person name="Napier J."/>
            <person name="Ogata H."/>
            <person name="Sarno A.F."/>
            <person name="Shmutz J."/>
            <person name="Schroeder D."/>
            <person name="de Vargas C."/>
            <person name="Verret F."/>
            <person name="von Dassow P."/>
            <person name="Valentin K."/>
            <person name="Van de Peer Y."/>
            <person name="Wheeler G."/>
            <person name="Dacks J.B."/>
            <person name="Delwiche C.F."/>
            <person name="Dyhrman S.T."/>
            <person name="Glockner G."/>
            <person name="John U."/>
            <person name="Richards T."/>
            <person name="Worden A.Z."/>
            <person name="Zhang X."/>
            <person name="Grigoriev I.V."/>
            <person name="Allen A.E."/>
            <person name="Bidle K."/>
            <person name="Borodovsky M."/>
            <person name="Bowler C."/>
            <person name="Brownlee C."/>
            <person name="Cock J.M."/>
            <person name="Elias M."/>
            <person name="Gladyshev V.N."/>
            <person name="Groth M."/>
            <person name="Guda C."/>
            <person name="Hadaegh A."/>
            <person name="Iglesias-Rodriguez M.D."/>
            <person name="Jenkins J."/>
            <person name="Jones B.M."/>
            <person name="Lawson T."/>
            <person name="Leese F."/>
            <person name="Lindquist E."/>
            <person name="Lobanov A."/>
            <person name="Lomsadze A."/>
            <person name="Malik S.B."/>
            <person name="Marsh M.E."/>
            <person name="Mackinder L."/>
            <person name="Mock T."/>
            <person name="Mueller-Roeber B."/>
            <person name="Pagarete A."/>
            <person name="Parker M."/>
            <person name="Probert I."/>
            <person name="Quesneville H."/>
            <person name="Raines C."/>
            <person name="Rensing S.A."/>
            <person name="Riano-Pachon D.M."/>
            <person name="Richier S."/>
            <person name="Rokitta S."/>
            <person name="Shiraiwa Y."/>
            <person name="Soanes D.M."/>
            <person name="van der Giezen M."/>
            <person name="Wahlund T.M."/>
            <person name="Williams B."/>
            <person name="Wilson W."/>
            <person name="Wolfe G."/>
            <person name="Wurch L.L."/>
        </authorList>
    </citation>
    <scope>NUCLEOTIDE SEQUENCE</scope>
</reference>
<name>A0A0D3JBD1_EMIH1</name>
<reference evidence="1" key="2">
    <citation type="submission" date="2024-10" db="UniProtKB">
        <authorList>
            <consortium name="EnsemblProtists"/>
        </authorList>
    </citation>
    <scope>IDENTIFICATION</scope>
</reference>
<sequence length="66" mass="7243">MGIGDLQEEEQLRQAMVASLNEGIGSQLPQEMEVASSAQREGQEVELIALTIPLFGFKNSFLQSFT</sequence>
<accession>A0A0D3JBD1</accession>
<protein>
    <submittedName>
        <fullName evidence="1">Uncharacterized protein</fullName>
    </submittedName>
</protein>
<evidence type="ECO:0000313" key="2">
    <source>
        <dbReference type="Proteomes" id="UP000013827"/>
    </source>
</evidence>
<dbReference type="KEGG" id="ehx:EMIHUDRAFT_241751"/>
<dbReference type="GeneID" id="17266384"/>
<dbReference type="RefSeq" id="XP_005773245.1">
    <property type="nucleotide sequence ID" value="XM_005773188.1"/>
</dbReference>
<dbReference type="Proteomes" id="UP000013827">
    <property type="component" value="Unassembled WGS sequence"/>
</dbReference>
<dbReference type="EnsemblProtists" id="EOD20816">
    <property type="protein sequence ID" value="EOD20816"/>
    <property type="gene ID" value="EMIHUDRAFT_241751"/>
</dbReference>
<dbReference type="AlphaFoldDB" id="A0A0D3JBD1"/>